<reference evidence="4" key="1">
    <citation type="submission" date="2009-09" db="EMBL/GenBank/DDBJ databases">
        <title>The complete chromosome of Sebaldella termitidis ATCC 33386.</title>
        <authorList>
            <consortium name="US DOE Joint Genome Institute (JGI-PGF)"/>
            <person name="Lucas S."/>
            <person name="Copeland A."/>
            <person name="Lapidus A."/>
            <person name="Glavina del Rio T."/>
            <person name="Dalin E."/>
            <person name="Tice H."/>
            <person name="Bruce D."/>
            <person name="Goodwin L."/>
            <person name="Pitluck S."/>
            <person name="Kyrpides N."/>
            <person name="Mavromatis K."/>
            <person name="Ivanova N."/>
            <person name="Mikhailova N."/>
            <person name="Sims D."/>
            <person name="Meincke L."/>
            <person name="Brettin T."/>
            <person name="Detter J.C."/>
            <person name="Han C."/>
            <person name="Larimer F."/>
            <person name="Land M."/>
            <person name="Hauser L."/>
            <person name="Markowitz V."/>
            <person name="Cheng J.F."/>
            <person name="Hugenholtz P."/>
            <person name="Woyke T."/>
            <person name="Wu D."/>
            <person name="Eisen J.A."/>
        </authorList>
    </citation>
    <scope>NUCLEOTIDE SEQUENCE [LARGE SCALE GENOMIC DNA]</scope>
    <source>
        <strain evidence="4">ATCC 33386 / NCTC 11300</strain>
    </source>
</reference>
<evidence type="ECO:0000256" key="2">
    <source>
        <dbReference type="SAM" id="SignalP"/>
    </source>
</evidence>
<feature type="chain" id="PRO_5003019682" description="Porin" evidence="2">
    <location>
        <begin position="20"/>
        <end position="300"/>
    </location>
</feature>
<dbReference type="HOGENOM" id="CLU_868006_0_0_0"/>
<organism evidence="3 4">
    <name type="scientific">Sebaldella termitidis (strain ATCC 33386 / NCTC 11300)</name>
    <dbReference type="NCBI Taxonomy" id="526218"/>
    <lineage>
        <taxon>Bacteria</taxon>
        <taxon>Fusobacteriati</taxon>
        <taxon>Fusobacteriota</taxon>
        <taxon>Fusobacteriia</taxon>
        <taxon>Fusobacteriales</taxon>
        <taxon>Leptotrichiaceae</taxon>
        <taxon>Sebaldella</taxon>
    </lineage>
</organism>
<gene>
    <name evidence="3" type="ordered locus">Sterm_1225</name>
</gene>
<feature type="signal peptide" evidence="2">
    <location>
        <begin position="1"/>
        <end position="19"/>
    </location>
</feature>
<dbReference type="eggNOG" id="ENOG502ZMJN">
    <property type="taxonomic scope" value="Bacteria"/>
</dbReference>
<protein>
    <recommendedName>
        <fullName evidence="5">Porin</fullName>
    </recommendedName>
</protein>
<name>D1AH59_SEBTE</name>
<dbReference type="Proteomes" id="UP000000845">
    <property type="component" value="Chromosome"/>
</dbReference>
<evidence type="ECO:0008006" key="5">
    <source>
        <dbReference type="Google" id="ProtNLM"/>
    </source>
</evidence>
<accession>D1AH59</accession>
<sequence length="300" mass="34800">MKKFLVLSLFLGLVGSVQALEKLDITTGAYIESENHNAVYNSSDVTVHGFRVNLNAKDFPLWTEFVYEYRNADSSSGHKGDADRYKVMLGSALKYGNFNFNPTYELRITDMRESSEKTTDHRFQPNWGYTFNDQWSLYNGWLFGYRQDDAYRGYSEVKSWDDYFHELETGVKYKFADSQAVSFSIYNEYVKSEKSDMQYRAHKFDDWQVRIAYEKKFDNGIAVSPFIRYSVSSKTENSNGVDTDHDGKGRYGVKMGYVADNGIGVYAETYYQNEPRENTPGPDSPDKNRVFFKLGLDYKF</sequence>
<dbReference type="AlphaFoldDB" id="D1AH59"/>
<reference evidence="3 4" key="2">
    <citation type="journal article" date="2010" name="Stand. Genomic Sci.">
        <title>Complete genome sequence of Sebaldella termitidis type strain (NCTC 11300).</title>
        <authorList>
            <person name="Harmon-Smith M."/>
            <person name="Celia L."/>
            <person name="Chertkov O."/>
            <person name="Lapidus A."/>
            <person name="Copeland A."/>
            <person name="Glavina Del Rio T."/>
            <person name="Nolan M."/>
            <person name="Lucas S."/>
            <person name="Tice H."/>
            <person name="Cheng J.F."/>
            <person name="Han C."/>
            <person name="Detter J.C."/>
            <person name="Bruce D."/>
            <person name="Goodwin L."/>
            <person name="Pitluck S."/>
            <person name="Pati A."/>
            <person name="Liolios K."/>
            <person name="Ivanova N."/>
            <person name="Mavromatis K."/>
            <person name="Mikhailova N."/>
            <person name="Chen A."/>
            <person name="Palaniappan K."/>
            <person name="Land M."/>
            <person name="Hauser L."/>
            <person name="Chang Y.J."/>
            <person name="Jeffries C.D."/>
            <person name="Brettin T."/>
            <person name="Goker M."/>
            <person name="Beck B."/>
            <person name="Bristow J."/>
            <person name="Eisen J.A."/>
            <person name="Markowitz V."/>
            <person name="Hugenholtz P."/>
            <person name="Kyrpides N.C."/>
            <person name="Klenk H.P."/>
            <person name="Chen F."/>
        </authorList>
    </citation>
    <scope>NUCLEOTIDE SEQUENCE [LARGE SCALE GENOMIC DNA]</scope>
    <source>
        <strain evidence="4">ATCC 33386 / NCTC 11300</strain>
    </source>
</reference>
<dbReference type="InterPro" id="IPR053713">
    <property type="entry name" value="Bact_OM_Channel_sf"/>
</dbReference>
<keyword evidence="4" id="KW-1185">Reference proteome</keyword>
<keyword evidence="1 2" id="KW-0732">Signal</keyword>
<dbReference type="RefSeq" id="WP_012860689.1">
    <property type="nucleotide sequence ID" value="NC_013517.1"/>
</dbReference>
<evidence type="ECO:0000313" key="3">
    <source>
        <dbReference type="EMBL" id="ACZ08093.1"/>
    </source>
</evidence>
<dbReference type="EMBL" id="CP001739">
    <property type="protein sequence ID" value="ACZ08093.1"/>
    <property type="molecule type" value="Genomic_DNA"/>
</dbReference>
<dbReference type="KEGG" id="str:Sterm_1225"/>
<evidence type="ECO:0000256" key="1">
    <source>
        <dbReference type="ARBA" id="ARBA00022729"/>
    </source>
</evidence>
<evidence type="ECO:0000313" key="4">
    <source>
        <dbReference type="Proteomes" id="UP000000845"/>
    </source>
</evidence>
<proteinExistence type="predicted"/>
<dbReference type="Gene3D" id="2.40.160.40">
    <property type="entry name" value="monomeric porin ompg"/>
    <property type="match status" value="1"/>
</dbReference>